<dbReference type="Pfam" id="PF08443">
    <property type="entry name" value="RimK"/>
    <property type="match status" value="1"/>
</dbReference>
<dbReference type="Pfam" id="PF07478">
    <property type="entry name" value="Dala_Dala_lig_C"/>
    <property type="match status" value="1"/>
</dbReference>
<dbReference type="eggNOG" id="COG0189">
    <property type="taxonomic scope" value="Bacteria"/>
</dbReference>
<dbReference type="Gene3D" id="3.30.470.20">
    <property type="entry name" value="ATP-grasp fold, B domain"/>
    <property type="match status" value="2"/>
</dbReference>
<dbReference type="AlphaFoldDB" id="B3EN01"/>
<dbReference type="InterPro" id="IPR011761">
    <property type="entry name" value="ATP-grasp"/>
</dbReference>
<dbReference type="GO" id="GO:0005737">
    <property type="term" value="C:cytoplasm"/>
    <property type="evidence" value="ECO:0007669"/>
    <property type="project" value="TreeGrafter"/>
</dbReference>
<dbReference type="GO" id="GO:0008716">
    <property type="term" value="F:D-alanine-D-alanine ligase activity"/>
    <property type="evidence" value="ECO:0007669"/>
    <property type="project" value="InterPro"/>
</dbReference>
<keyword evidence="2" id="KW-0547">Nucleotide-binding</keyword>
<dbReference type="PANTHER" id="PTHR21621">
    <property type="entry name" value="RIBOSOMAL PROTEIN S6 MODIFICATION PROTEIN"/>
    <property type="match status" value="1"/>
</dbReference>
<dbReference type="PROSITE" id="PS50975">
    <property type="entry name" value="ATP_GRASP"/>
    <property type="match status" value="1"/>
</dbReference>
<dbReference type="GO" id="GO:0046872">
    <property type="term" value="F:metal ion binding"/>
    <property type="evidence" value="ECO:0007669"/>
    <property type="project" value="InterPro"/>
</dbReference>
<protein>
    <submittedName>
        <fullName evidence="4">Glutathione synthase</fullName>
        <ecNumber evidence="4">6.3.2.3</ecNumber>
    </submittedName>
</protein>
<dbReference type="InterPro" id="IPR013651">
    <property type="entry name" value="ATP-grasp_RimK-type"/>
</dbReference>
<dbReference type="GO" id="GO:0005524">
    <property type="term" value="F:ATP binding"/>
    <property type="evidence" value="ECO:0007669"/>
    <property type="project" value="UniProtKB-UniRule"/>
</dbReference>
<reference evidence="4" key="1">
    <citation type="submission" date="2008-06" db="EMBL/GenBank/DDBJ databases">
        <title>Complete sequence of Chlorobium phaeobacteroides BS1.</title>
        <authorList>
            <consortium name="US DOE Joint Genome Institute"/>
            <person name="Lucas S."/>
            <person name="Copeland A."/>
            <person name="Lapidus A."/>
            <person name="Glavina del Rio T."/>
            <person name="Dalin E."/>
            <person name="Tice H."/>
            <person name="Bruce D."/>
            <person name="Goodwin L."/>
            <person name="Pitluck S."/>
            <person name="Schmutz J."/>
            <person name="Larimer F."/>
            <person name="Land M."/>
            <person name="Hauser L."/>
            <person name="Kyrpides N."/>
            <person name="Ovchinnikova G."/>
            <person name="Li T."/>
            <person name="Liu Z."/>
            <person name="Zhao F."/>
            <person name="Overmann J."/>
            <person name="Bryant D.A."/>
            <person name="Richardson P."/>
        </authorList>
    </citation>
    <scope>NUCLEOTIDE SEQUENCE [LARGE SCALE GENOMIC DNA]</scope>
    <source>
        <strain evidence="4">BS1</strain>
    </source>
</reference>
<organism evidence="4">
    <name type="scientific">Chlorobium phaeobacteroides (strain BS1)</name>
    <dbReference type="NCBI Taxonomy" id="331678"/>
    <lineage>
        <taxon>Bacteria</taxon>
        <taxon>Pseudomonadati</taxon>
        <taxon>Chlorobiota</taxon>
        <taxon>Chlorobiia</taxon>
        <taxon>Chlorobiales</taxon>
        <taxon>Chlorobiaceae</taxon>
        <taxon>Chlorobium/Pelodictyon group</taxon>
        <taxon>Chlorobium</taxon>
    </lineage>
</organism>
<feature type="domain" description="ATP-grasp" evidence="3">
    <location>
        <begin position="224"/>
        <end position="476"/>
    </location>
</feature>
<evidence type="ECO:0000313" key="4">
    <source>
        <dbReference type="EMBL" id="ACE04990.1"/>
    </source>
</evidence>
<evidence type="ECO:0000259" key="3">
    <source>
        <dbReference type="PROSITE" id="PS50975"/>
    </source>
</evidence>
<dbReference type="SUPFAM" id="SSF56059">
    <property type="entry name" value="Glutathione synthetase ATP-binding domain-like"/>
    <property type="match status" value="1"/>
</dbReference>
<sequence>MNLSATDTTWSLADKSVSLNGCGFGSNYPVVLISLTGRALTKEQLAGLSELLHETLPSSDILPLLRQTGKENAFRTSLEWLLHTLHQAQREADLPIYELGGVLSVDPPHARLFLPSVIHSVKPLLELLRTILELMEHQVRGKYPQKQLKRLVNNLTDLQKTSPQGSNIPLFVKTSCEMGIPFQELPSGVIQYGQGSRGHWLFSSFTENTAFLSAQIARNKPLAGKMLRQAGLPVSDSKIATTLDRTLRAAEELGYPVVVKPADLDAGKGVSAGLLNPEEVTRAFNAAQKLSRNILVEKHFEGRDYRVTVFQNEVIWAVERVPGGVTGDGQHTIRELVGQLNADPNRGEGKHAKLQRLMWNDEAISLLKQSGMDASSVPEKGTFIRLRRTANVAAGGTPVGVFDKIHSDNKHLAIRTAQALRLDLAGVDILIPDIARSWHETGAIICEVNASPSLGTITKGNLFSLILRKVIPGNGRIPIALVLGDQPSSTLLSDIEGHLLKQGITAGCHDTKGVRVNGEAIKSGFVELFDAGKMLNVDTTVDTILLSLDNDSVLRTGLPFARFDLLVLAGELATEDSMTEILDMILPACDGKIISIEGSKPEEKSYGLMTHSGWEQPVSSDVAAEKIVSEMIACSSKHLQTDATEE</sequence>
<dbReference type="HOGENOM" id="CLU_423181_0_0_10"/>
<dbReference type="GO" id="GO:0004363">
    <property type="term" value="F:glutathione synthase activity"/>
    <property type="evidence" value="ECO:0007669"/>
    <property type="project" value="UniProtKB-EC"/>
</dbReference>
<gene>
    <name evidence="4" type="ordered locus">Cphamn1_2081</name>
</gene>
<keyword evidence="2" id="KW-0067">ATP-binding</keyword>
<evidence type="ECO:0000256" key="2">
    <source>
        <dbReference type="PROSITE-ProRule" id="PRU00409"/>
    </source>
</evidence>
<dbReference type="OrthoDB" id="9803907at2"/>
<dbReference type="KEGG" id="cpb:Cphamn1_2081"/>
<dbReference type="STRING" id="331678.Cphamn1_2081"/>
<proteinExistence type="predicted"/>
<dbReference type="EC" id="6.3.2.3" evidence="4"/>
<name>B3EN01_CHLPB</name>
<dbReference type="InterPro" id="IPR011095">
    <property type="entry name" value="Dala_Dala_lig_C"/>
</dbReference>
<dbReference type="PANTHER" id="PTHR21621:SF0">
    <property type="entry name" value="BETA-CITRYLGLUTAMATE SYNTHASE B-RELATED"/>
    <property type="match status" value="1"/>
</dbReference>
<accession>B3EN01</accession>
<keyword evidence="1 4" id="KW-0436">Ligase</keyword>
<evidence type="ECO:0000256" key="1">
    <source>
        <dbReference type="ARBA" id="ARBA00022598"/>
    </source>
</evidence>
<dbReference type="EMBL" id="CP001101">
    <property type="protein sequence ID" value="ACE04990.1"/>
    <property type="molecule type" value="Genomic_DNA"/>
</dbReference>